<evidence type="ECO:0000256" key="5">
    <source>
        <dbReference type="ARBA" id="ARBA00022989"/>
    </source>
</evidence>
<keyword evidence="12" id="KW-1185">Reference proteome</keyword>
<evidence type="ECO:0000256" key="3">
    <source>
        <dbReference type="ARBA" id="ARBA00022741"/>
    </source>
</evidence>
<feature type="transmembrane region" description="Helical" evidence="8">
    <location>
        <begin position="67"/>
        <end position="84"/>
    </location>
</feature>
<dbReference type="Gene3D" id="1.20.1560.10">
    <property type="entry name" value="ABC transporter type 1, transmembrane domain"/>
    <property type="match status" value="1"/>
</dbReference>
<comment type="subcellular location">
    <subcellularLocation>
        <location evidence="1">Cell membrane</location>
        <topology evidence="1">Multi-pass membrane protein</topology>
    </subcellularLocation>
</comment>
<evidence type="ECO:0000256" key="8">
    <source>
        <dbReference type="SAM" id="Phobius"/>
    </source>
</evidence>
<dbReference type="GO" id="GO:0034040">
    <property type="term" value="F:ATPase-coupled lipid transmembrane transporter activity"/>
    <property type="evidence" value="ECO:0007669"/>
    <property type="project" value="TreeGrafter"/>
</dbReference>
<feature type="transmembrane region" description="Helical" evidence="8">
    <location>
        <begin position="33"/>
        <end position="55"/>
    </location>
</feature>
<dbReference type="Pfam" id="PF00005">
    <property type="entry name" value="ABC_tran"/>
    <property type="match status" value="1"/>
</dbReference>
<evidence type="ECO:0000256" key="2">
    <source>
        <dbReference type="ARBA" id="ARBA00022692"/>
    </source>
</evidence>
<dbReference type="STRING" id="227316.GA0070604_3838"/>
<keyword evidence="3" id="KW-0547">Nucleotide-binding</keyword>
<dbReference type="SUPFAM" id="SSF90123">
    <property type="entry name" value="ABC transporter transmembrane region"/>
    <property type="match status" value="1"/>
</dbReference>
<evidence type="ECO:0000313" key="12">
    <source>
        <dbReference type="Proteomes" id="UP000199696"/>
    </source>
</evidence>
<evidence type="ECO:0000259" key="10">
    <source>
        <dbReference type="PROSITE" id="PS50929"/>
    </source>
</evidence>
<dbReference type="InterPro" id="IPR003593">
    <property type="entry name" value="AAA+_ATPase"/>
</dbReference>
<evidence type="ECO:0000313" key="11">
    <source>
        <dbReference type="EMBL" id="SCL58461.1"/>
    </source>
</evidence>
<evidence type="ECO:0000256" key="7">
    <source>
        <dbReference type="SAM" id="MobiDB-lite"/>
    </source>
</evidence>
<proteinExistence type="predicted"/>
<dbReference type="InterPro" id="IPR027417">
    <property type="entry name" value="P-loop_NTPase"/>
</dbReference>
<name>A0A1C6UWV7_9ACTN</name>
<dbReference type="InterPro" id="IPR039421">
    <property type="entry name" value="Type_1_exporter"/>
</dbReference>
<feature type="domain" description="ABC transporter" evidence="9">
    <location>
        <begin position="344"/>
        <end position="576"/>
    </location>
</feature>
<feature type="domain" description="ABC transmembrane type-1" evidence="10">
    <location>
        <begin position="33"/>
        <end position="298"/>
    </location>
</feature>
<evidence type="ECO:0000256" key="6">
    <source>
        <dbReference type="ARBA" id="ARBA00023136"/>
    </source>
</evidence>
<feature type="compositionally biased region" description="Basic and acidic residues" evidence="7">
    <location>
        <begin position="599"/>
        <end position="612"/>
    </location>
</feature>
<protein>
    <submittedName>
        <fullName evidence="11">ATP-binding cassette, subfamily C</fullName>
    </submittedName>
</protein>
<dbReference type="GO" id="GO:0005524">
    <property type="term" value="F:ATP binding"/>
    <property type="evidence" value="ECO:0007669"/>
    <property type="project" value="UniProtKB-KW"/>
</dbReference>
<dbReference type="AlphaFoldDB" id="A0A1C6UWV7"/>
<dbReference type="SMART" id="SM00382">
    <property type="entry name" value="AAA"/>
    <property type="match status" value="1"/>
</dbReference>
<dbReference type="SUPFAM" id="SSF52540">
    <property type="entry name" value="P-loop containing nucleoside triphosphate hydrolases"/>
    <property type="match status" value="1"/>
</dbReference>
<evidence type="ECO:0000256" key="4">
    <source>
        <dbReference type="ARBA" id="ARBA00022840"/>
    </source>
</evidence>
<feature type="transmembrane region" description="Helical" evidence="8">
    <location>
        <begin position="150"/>
        <end position="167"/>
    </location>
</feature>
<reference evidence="12" key="1">
    <citation type="submission" date="2016-06" db="EMBL/GenBank/DDBJ databases">
        <authorList>
            <person name="Varghese N."/>
            <person name="Submissions Spin"/>
        </authorList>
    </citation>
    <scope>NUCLEOTIDE SEQUENCE [LARGE SCALE GENOMIC DNA]</scope>
    <source>
        <strain evidence="12">DSM 44814</strain>
    </source>
</reference>
<dbReference type="PROSITE" id="PS50893">
    <property type="entry name" value="ABC_TRANSPORTER_2"/>
    <property type="match status" value="1"/>
</dbReference>
<dbReference type="Proteomes" id="UP000199696">
    <property type="component" value="Unassembled WGS sequence"/>
</dbReference>
<dbReference type="RefSeq" id="WP_091119994.1">
    <property type="nucleotide sequence ID" value="NZ_FMHY01000002.1"/>
</dbReference>
<keyword evidence="4 11" id="KW-0067">ATP-binding</keyword>
<dbReference type="Gene3D" id="3.40.50.300">
    <property type="entry name" value="P-loop containing nucleotide triphosphate hydrolases"/>
    <property type="match status" value="1"/>
</dbReference>
<dbReference type="OrthoDB" id="9806127at2"/>
<dbReference type="Pfam" id="PF00664">
    <property type="entry name" value="ABC_membrane"/>
    <property type="match status" value="1"/>
</dbReference>
<evidence type="ECO:0000256" key="1">
    <source>
        <dbReference type="ARBA" id="ARBA00004651"/>
    </source>
</evidence>
<dbReference type="PROSITE" id="PS50929">
    <property type="entry name" value="ABC_TM1F"/>
    <property type="match status" value="1"/>
</dbReference>
<dbReference type="PANTHER" id="PTHR24221:SF654">
    <property type="entry name" value="ATP-BINDING CASSETTE SUB-FAMILY B MEMBER 6"/>
    <property type="match status" value="1"/>
</dbReference>
<dbReference type="InterPro" id="IPR011527">
    <property type="entry name" value="ABC1_TM_dom"/>
</dbReference>
<feature type="transmembrane region" description="Helical" evidence="8">
    <location>
        <begin position="173"/>
        <end position="191"/>
    </location>
</feature>
<keyword evidence="6 8" id="KW-0472">Membrane</keyword>
<dbReference type="InterPro" id="IPR003439">
    <property type="entry name" value="ABC_transporter-like_ATP-bd"/>
</dbReference>
<dbReference type="GO" id="GO:0016887">
    <property type="term" value="F:ATP hydrolysis activity"/>
    <property type="evidence" value="ECO:0007669"/>
    <property type="project" value="InterPro"/>
</dbReference>
<keyword evidence="2 8" id="KW-0812">Transmembrane</keyword>
<dbReference type="GO" id="GO:0140359">
    <property type="term" value="F:ABC-type transporter activity"/>
    <property type="evidence" value="ECO:0007669"/>
    <property type="project" value="InterPro"/>
</dbReference>
<organism evidence="11 12">
    <name type="scientific">Micromonospora eburnea</name>
    <dbReference type="NCBI Taxonomy" id="227316"/>
    <lineage>
        <taxon>Bacteria</taxon>
        <taxon>Bacillati</taxon>
        <taxon>Actinomycetota</taxon>
        <taxon>Actinomycetes</taxon>
        <taxon>Micromonosporales</taxon>
        <taxon>Micromonosporaceae</taxon>
        <taxon>Micromonospora</taxon>
    </lineage>
</organism>
<dbReference type="CDD" id="cd03228">
    <property type="entry name" value="ABCC_MRP_Like"/>
    <property type="match status" value="1"/>
</dbReference>
<keyword evidence="5 8" id="KW-1133">Transmembrane helix</keyword>
<dbReference type="EMBL" id="FMHY01000002">
    <property type="protein sequence ID" value="SCL58461.1"/>
    <property type="molecule type" value="Genomic_DNA"/>
</dbReference>
<dbReference type="InterPro" id="IPR036640">
    <property type="entry name" value="ABC1_TM_sf"/>
</dbReference>
<feature type="region of interest" description="Disordered" evidence="7">
    <location>
        <begin position="579"/>
        <end position="612"/>
    </location>
</feature>
<gene>
    <name evidence="11" type="ORF">GA0070604_3838</name>
</gene>
<dbReference type="GO" id="GO:0005886">
    <property type="term" value="C:plasma membrane"/>
    <property type="evidence" value="ECO:0007669"/>
    <property type="project" value="UniProtKB-SubCell"/>
</dbReference>
<accession>A0A1C6UWV7</accession>
<dbReference type="PANTHER" id="PTHR24221">
    <property type="entry name" value="ATP-BINDING CASSETTE SUB-FAMILY B"/>
    <property type="match status" value="1"/>
</dbReference>
<feature type="transmembrane region" description="Helical" evidence="8">
    <location>
        <begin position="253"/>
        <end position="275"/>
    </location>
</feature>
<evidence type="ECO:0000259" key="9">
    <source>
        <dbReference type="PROSITE" id="PS50893"/>
    </source>
</evidence>
<sequence>MSAFAASATPTARPGPALLVREILRHRRALVRIALWSLVEAVPALASGLVVAAAIDRYLAGDVATGSALLALLLVGTAIGVVGTRQLYPWLASVVEPVRDAFVTAVVTGTVRAAAGVGRPAGTAGVVRLTEQVEAVRTALFGLLRQVRRIAFTFVAVLVGLAVLAPVTAALTASLVVLAVGCFAFLLPNLAGRYRAVLAAEEEVAHRAGQVFDGLRDVIACGGERRAIAHLQEAVDRQVALERALARANAWRGLVVFLGGQLPLLVLLLTAPWLLRTGRLTLAETVGAATYLSVSLEPALRGLVGVVSSAGLTLVVNLRRLAESVPPPPEPGGGARRLTARYDLVVRDLTFAYGPHSAPVVRDLSLDLPEGSHLAVVGPSGIGKSTLAGLLAGLFPADLGTVTVGGVDVREACPSDLRRRIALVPQEAYVFAGTVRENLRYLAPEATDDELAAAAEAVGLAPVLRRLGGLDAQIGAGGPDLSTGERQLIALARVYLSPARIVILDEATANLDPATEARTEAAFAARPGTLIVVAHRISSARRADRVLVLDGDRHHLGTDPELTRTSPLYADLVGHWTTTDQPADGTRWETAAATSTSRRSGEPPPDRRRGRR</sequence>